<keyword evidence="10" id="KW-1185">Reference proteome</keyword>
<gene>
    <name evidence="9" type="ORF">PG994_009941</name>
</gene>
<feature type="transmembrane region" description="Helical" evidence="8">
    <location>
        <begin position="223"/>
        <end position="241"/>
    </location>
</feature>
<feature type="compositionally biased region" description="Basic and acidic residues" evidence="7">
    <location>
        <begin position="10"/>
        <end position="24"/>
    </location>
</feature>
<evidence type="ECO:0000256" key="8">
    <source>
        <dbReference type="SAM" id="Phobius"/>
    </source>
</evidence>
<dbReference type="InterPro" id="IPR036259">
    <property type="entry name" value="MFS_trans_sf"/>
</dbReference>
<evidence type="ECO:0000256" key="5">
    <source>
        <dbReference type="ARBA" id="ARBA00023136"/>
    </source>
</evidence>
<reference evidence="9 10" key="1">
    <citation type="submission" date="2023-01" db="EMBL/GenBank/DDBJ databases">
        <title>Analysis of 21 Apiospora genomes using comparative genomics revels a genus with tremendous synthesis potential of carbohydrate active enzymes and secondary metabolites.</title>
        <authorList>
            <person name="Sorensen T."/>
        </authorList>
    </citation>
    <scope>NUCLEOTIDE SEQUENCE [LARGE SCALE GENOMIC DNA]</scope>
    <source>
        <strain evidence="9 10">CBS 135458</strain>
    </source>
</reference>
<evidence type="ECO:0000256" key="2">
    <source>
        <dbReference type="ARBA" id="ARBA00005982"/>
    </source>
</evidence>
<dbReference type="PROSITE" id="PS01023">
    <property type="entry name" value="PTR2_2"/>
    <property type="match status" value="1"/>
</dbReference>
<comment type="similarity">
    <text evidence="2 6">Belongs to the major facilitator superfamily. Proton-dependent oligopeptide transporter (POT/PTR) (TC 2.A.17) family.</text>
</comment>
<dbReference type="PANTHER" id="PTHR11654">
    <property type="entry name" value="OLIGOPEPTIDE TRANSPORTER-RELATED"/>
    <property type="match status" value="1"/>
</dbReference>
<feature type="transmembrane region" description="Helical" evidence="8">
    <location>
        <begin position="480"/>
        <end position="500"/>
    </location>
</feature>
<evidence type="ECO:0000256" key="7">
    <source>
        <dbReference type="SAM" id="MobiDB-lite"/>
    </source>
</evidence>
<dbReference type="SUPFAM" id="SSF103473">
    <property type="entry name" value="MFS general substrate transporter"/>
    <property type="match status" value="1"/>
</dbReference>
<dbReference type="GeneID" id="92094413"/>
<feature type="transmembrane region" description="Helical" evidence="8">
    <location>
        <begin position="162"/>
        <end position="181"/>
    </location>
</feature>
<feature type="transmembrane region" description="Helical" evidence="8">
    <location>
        <begin position="135"/>
        <end position="156"/>
    </location>
</feature>
<evidence type="ECO:0000256" key="4">
    <source>
        <dbReference type="ARBA" id="ARBA00022989"/>
    </source>
</evidence>
<feature type="transmembrane region" description="Helical" evidence="8">
    <location>
        <begin position="409"/>
        <end position="433"/>
    </location>
</feature>
<protein>
    <submittedName>
        <fullName evidence="9">Major facilitator superfamily domain- general substrate transporter</fullName>
    </submittedName>
</protein>
<evidence type="ECO:0000256" key="1">
    <source>
        <dbReference type="ARBA" id="ARBA00004141"/>
    </source>
</evidence>
<feature type="transmembrane region" description="Helical" evidence="8">
    <location>
        <begin position="340"/>
        <end position="359"/>
    </location>
</feature>
<dbReference type="Proteomes" id="UP001480595">
    <property type="component" value="Unassembled WGS sequence"/>
</dbReference>
<evidence type="ECO:0000256" key="6">
    <source>
        <dbReference type="RuleBase" id="RU003755"/>
    </source>
</evidence>
<accession>A0ABR1TNJ1</accession>
<dbReference type="InterPro" id="IPR000109">
    <property type="entry name" value="POT_fam"/>
</dbReference>
<dbReference type="InterPro" id="IPR018456">
    <property type="entry name" value="PTR2_symporter_CS"/>
</dbReference>
<dbReference type="Pfam" id="PF00854">
    <property type="entry name" value="PTR2"/>
    <property type="match status" value="1"/>
</dbReference>
<dbReference type="EMBL" id="JAQQWL010000011">
    <property type="protein sequence ID" value="KAK8048211.1"/>
    <property type="molecule type" value="Genomic_DNA"/>
</dbReference>
<keyword evidence="6" id="KW-0813">Transport</keyword>
<dbReference type="RefSeq" id="XP_066710460.1">
    <property type="nucleotide sequence ID" value="XM_066861350.1"/>
</dbReference>
<feature type="transmembrane region" description="Helical" evidence="8">
    <location>
        <begin position="379"/>
        <end position="397"/>
    </location>
</feature>
<feature type="transmembrane region" description="Helical" evidence="8">
    <location>
        <begin position="445"/>
        <end position="468"/>
    </location>
</feature>
<keyword evidence="4 8" id="KW-1133">Transmembrane helix</keyword>
<keyword evidence="3 6" id="KW-0812">Transmembrane</keyword>
<proteinExistence type="inferred from homology"/>
<name>A0ABR1TNJ1_9PEZI</name>
<feature type="transmembrane region" description="Helical" evidence="8">
    <location>
        <begin position="247"/>
        <end position="268"/>
    </location>
</feature>
<comment type="subcellular location">
    <subcellularLocation>
        <location evidence="1 6">Membrane</location>
        <topology evidence="1 6">Multi-pass membrane protein</topology>
    </subcellularLocation>
</comment>
<evidence type="ECO:0000313" key="10">
    <source>
        <dbReference type="Proteomes" id="UP001480595"/>
    </source>
</evidence>
<feature type="transmembrane region" description="Helical" evidence="8">
    <location>
        <begin position="506"/>
        <end position="527"/>
    </location>
</feature>
<organism evidence="9 10">
    <name type="scientific">Apiospora phragmitis</name>
    <dbReference type="NCBI Taxonomy" id="2905665"/>
    <lineage>
        <taxon>Eukaryota</taxon>
        <taxon>Fungi</taxon>
        <taxon>Dikarya</taxon>
        <taxon>Ascomycota</taxon>
        <taxon>Pezizomycotina</taxon>
        <taxon>Sordariomycetes</taxon>
        <taxon>Xylariomycetidae</taxon>
        <taxon>Amphisphaeriales</taxon>
        <taxon>Apiosporaceae</taxon>
        <taxon>Apiospora</taxon>
    </lineage>
</organism>
<evidence type="ECO:0000256" key="3">
    <source>
        <dbReference type="ARBA" id="ARBA00022692"/>
    </source>
</evidence>
<feature type="region of interest" description="Disordered" evidence="7">
    <location>
        <begin position="1"/>
        <end position="43"/>
    </location>
</feature>
<comment type="caution">
    <text evidence="9">The sequence shown here is derived from an EMBL/GenBank/DDBJ whole genome shotgun (WGS) entry which is preliminary data.</text>
</comment>
<dbReference type="Gene3D" id="1.20.1250.20">
    <property type="entry name" value="MFS general substrate transporter like domains"/>
    <property type="match status" value="1"/>
</dbReference>
<evidence type="ECO:0000313" key="9">
    <source>
        <dbReference type="EMBL" id="KAK8048211.1"/>
    </source>
</evidence>
<keyword evidence="5 8" id="KW-0472">Membrane</keyword>
<sequence>MGFQSYDDGMADRKDSKDAKDVELRNVQSGDLKGPTTPALGSTQGLRRVPGKIPLAALLILSVELGERFTYFGLSGPIQNYINNPYDPGSGLPGALGRGQATATALGNFFKFWAYTSTVIGAVVADQYLGKFKTILLACGIYTVGLIILVATSTPAALGDGAGFGGLVAAMVTIGLGTGGIKANVTPMCAEQYEEPDEVVQTLASGEVVVVDPQLTVQKLFMWFYWVVNVGALSPLITVNIEARHSFWLAYLIPLLAIVLSTIIFVLGQKKYTKIPPQGSPLLDAARVTAAAWREGGFEKAKPSSLRARGVSEEEMAARCCYTDEYVSDVRRGLRSCKMFLFLPFYFVCWIQIWNNLISQAGQMALHGTPNDLLQNLDPIALIIFIPILDLVVYPLFRKYKIDFDPTTRIFCGFLCASVSMVYASVLQHYIYASLAQSIHVWVQAPAYVLVALSEAFVIVTGLELAYTQAPTNLRSVVSSLFWLTIGVAAAISIGLSPVSQDPYLVWMYGSLAIVSLVAGSIFYACFFRARKEYGREEVIVEGEEPRG</sequence>